<dbReference type="Proteomes" id="UP000828390">
    <property type="component" value="Unassembled WGS sequence"/>
</dbReference>
<comment type="caution">
    <text evidence="1">The sequence shown here is derived from an EMBL/GenBank/DDBJ whole genome shotgun (WGS) entry which is preliminary data.</text>
</comment>
<name>A0A9D4QXP2_DREPO</name>
<organism evidence="1 2">
    <name type="scientific">Dreissena polymorpha</name>
    <name type="common">Zebra mussel</name>
    <name type="synonym">Mytilus polymorpha</name>
    <dbReference type="NCBI Taxonomy" id="45954"/>
    <lineage>
        <taxon>Eukaryota</taxon>
        <taxon>Metazoa</taxon>
        <taxon>Spiralia</taxon>
        <taxon>Lophotrochozoa</taxon>
        <taxon>Mollusca</taxon>
        <taxon>Bivalvia</taxon>
        <taxon>Autobranchia</taxon>
        <taxon>Heteroconchia</taxon>
        <taxon>Euheterodonta</taxon>
        <taxon>Imparidentia</taxon>
        <taxon>Neoheterodontei</taxon>
        <taxon>Myida</taxon>
        <taxon>Dreissenoidea</taxon>
        <taxon>Dreissenidae</taxon>
        <taxon>Dreissena</taxon>
    </lineage>
</organism>
<keyword evidence="2" id="KW-1185">Reference proteome</keyword>
<reference evidence="1" key="2">
    <citation type="submission" date="2020-11" db="EMBL/GenBank/DDBJ databases">
        <authorList>
            <person name="McCartney M.A."/>
            <person name="Auch B."/>
            <person name="Kono T."/>
            <person name="Mallez S."/>
            <person name="Becker A."/>
            <person name="Gohl D.M."/>
            <person name="Silverstein K.A.T."/>
            <person name="Koren S."/>
            <person name="Bechman K.B."/>
            <person name="Herman A."/>
            <person name="Abrahante J.E."/>
            <person name="Garbe J."/>
        </authorList>
    </citation>
    <scope>NUCLEOTIDE SEQUENCE</scope>
    <source>
        <strain evidence="1">Duluth1</strain>
        <tissue evidence="1">Whole animal</tissue>
    </source>
</reference>
<dbReference type="AlphaFoldDB" id="A0A9D4QXP2"/>
<evidence type="ECO:0000313" key="2">
    <source>
        <dbReference type="Proteomes" id="UP000828390"/>
    </source>
</evidence>
<gene>
    <name evidence="1" type="ORF">DPMN_089841</name>
</gene>
<reference evidence="1" key="1">
    <citation type="journal article" date="2019" name="bioRxiv">
        <title>The Genome of the Zebra Mussel, Dreissena polymorpha: A Resource for Invasive Species Research.</title>
        <authorList>
            <person name="McCartney M.A."/>
            <person name="Auch B."/>
            <person name="Kono T."/>
            <person name="Mallez S."/>
            <person name="Zhang Y."/>
            <person name="Obille A."/>
            <person name="Becker A."/>
            <person name="Abrahante J.E."/>
            <person name="Garbe J."/>
            <person name="Badalamenti J.P."/>
            <person name="Herman A."/>
            <person name="Mangelson H."/>
            <person name="Liachko I."/>
            <person name="Sullivan S."/>
            <person name="Sone E.D."/>
            <person name="Koren S."/>
            <person name="Silverstein K.A.T."/>
            <person name="Beckman K.B."/>
            <person name="Gohl D.M."/>
        </authorList>
    </citation>
    <scope>NUCLEOTIDE SEQUENCE</scope>
    <source>
        <strain evidence="1">Duluth1</strain>
        <tissue evidence="1">Whole animal</tissue>
    </source>
</reference>
<sequence length="69" mass="7969">MDNYKLGQSKRISLIVITVNSCYISSSSKLRQKNCCRKSRLDSDHAEYSGRDFQLQSHHLETPAIRKLI</sequence>
<protein>
    <submittedName>
        <fullName evidence="1">Uncharacterized protein</fullName>
    </submittedName>
</protein>
<proteinExistence type="predicted"/>
<dbReference type="EMBL" id="JAIWYP010000003">
    <property type="protein sequence ID" value="KAH3847516.1"/>
    <property type="molecule type" value="Genomic_DNA"/>
</dbReference>
<evidence type="ECO:0000313" key="1">
    <source>
        <dbReference type="EMBL" id="KAH3847516.1"/>
    </source>
</evidence>
<accession>A0A9D4QXP2</accession>